<protein>
    <submittedName>
        <fullName evidence="1">Uncharacterized protein</fullName>
    </submittedName>
</protein>
<accession>A0ACB0ETZ4</accession>
<reference evidence="1" key="1">
    <citation type="submission" date="2023-05" db="EMBL/GenBank/DDBJ databases">
        <authorList>
            <consortium name="ELIXIR-Norway"/>
        </authorList>
    </citation>
    <scope>NUCLEOTIDE SEQUENCE</scope>
</reference>
<evidence type="ECO:0000313" key="1">
    <source>
        <dbReference type="EMBL" id="CAI9704122.1"/>
    </source>
</evidence>
<dbReference type="Proteomes" id="UP001162501">
    <property type="component" value="Chromosome 27"/>
</dbReference>
<gene>
    <name evidence="1" type="ORF">MRATA1EN3_LOCUS15335</name>
</gene>
<organism evidence="1 2">
    <name type="scientific">Rangifer tarandus platyrhynchus</name>
    <name type="common">Svalbard reindeer</name>
    <dbReference type="NCBI Taxonomy" id="3082113"/>
    <lineage>
        <taxon>Eukaryota</taxon>
        <taxon>Metazoa</taxon>
        <taxon>Chordata</taxon>
        <taxon>Craniata</taxon>
        <taxon>Vertebrata</taxon>
        <taxon>Euteleostomi</taxon>
        <taxon>Mammalia</taxon>
        <taxon>Eutheria</taxon>
        <taxon>Laurasiatheria</taxon>
        <taxon>Artiodactyla</taxon>
        <taxon>Ruminantia</taxon>
        <taxon>Pecora</taxon>
        <taxon>Cervidae</taxon>
        <taxon>Odocoileinae</taxon>
        <taxon>Rangifer</taxon>
    </lineage>
</organism>
<proteinExistence type="predicted"/>
<dbReference type="EMBL" id="OX596111">
    <property type="protein sequence ID" value="CAI9704122.1"/>
    <property type="molecule type" value="Genomic_DNA"/>
</dbReference>
<evidence type="ECO:0000313" key="2">
    <source>
        <dbReference type="Proteomes" id="UP001162501"/>
    </source>
</evidence>
<sequence length="107" mass="11708">MQLWLLPLVVVPGLLQLTLSTKNRYPMSKDKGEAPVWLVEESTAGGNNCGRKARGTEELGLAEICSGRGNSKHQEFWGEVCLLTEGLRSICKFGRTTSSSRSPSARE</sequence>
<name>A0ACB0ETZ4_RANTA</name>